<evidence type="ECO:0000259" key="7">
    <source>
        <dbReference type="Pfam" id="PF00394"/>
    </source>
</evidence>
<dbReference type="Pfam" id="PF07732">
    <property type="entry name" value="Cu-oxidase_3"/>
    <property type="match status" value="1"/>
</dbReference>
<dbReference type="PROSITE" id="PS00079">
    <property type="entry name" value="MULTICOPPER_OXIDASE1"/>
    <property type="match status" value="2"/>
</dbReference>
<keyword evidence="4" id="KW-0186">Copper</keyword>
<proteinExistence type="inferred from homology"/>
<dbReference type="InterPro" id="IPR011706">
    <property type="entry name" value="Cu-oxidase_C"/>
</dbReference>
<keyword evidence="3" id="KW-0560">Oxidoreductase</keyword>
<name>A0ABM1A4F6_APLCA</name>
<dbReference type="CDD" id="cd13905">
    <property type="entry name" value="CuRO_3_tcLLC2_insect_like"/>
    <property type="match status" value="1"/>
</dbReference>
<dbReference type="CDD" id="cd13884">
    <property type="entry name" value="CuRO_2_tcLCC_insect_like"/>
    <property type="match status" value="1"/>
</dbReference>
<accession>A0ABM1A4F6</accession>
<dbReference type="InterPro" id="IPR008972">
    <property type="entry name" value="Cupredoxin"/>
</dbReference>
<reference evidence="11" key="1">
    <citation type="submission" date="2025-08" db="UniProtKB">
        <authorList>
            <consortium name="RefSeq"/>
        </authorList>
    </citation>
    <scope>IDENTIFICATION</scope>
</reference>
<dbReference type="InterPro" id="IPR011707">
    <property type="entry name" value="Cu-oxidase-like_N"/>
</dbReference>
<dbReference type="CDD" id="cd13858">
    <property type="entry name" value="CuRO_1_tcLCC2_insect_like"/>
    <property type="match status" value="1"/>
</dbReference>
<evidence type="ECO:0000256" key="3">
    <source>
        <dbReference type="ARBA" id="ARBA00023002"/>
    </source>
</evidence>
<keyword evidence="6" id="KW-0812">Transmembrane</keyword>
<evidence type="ECO:0000256" key="4">
    <source>
        <dbReference type="ARBA" id="ARBA00023008"/>
    </source>
</evidence>
<dbReference type="InterPro" id="IPR001117">
    <property type="entry name" value="Cu-oxidase_2nd"/>
</dbReference>
<comment type="similarity">
    <text evidence="1">Belongs to the multicopper oxidase family.</text>
</comment>
<feature type="region of interest" description="Disordered" evidence="5">
    <location>
        <begin position="12"/>
        <end position="33"/>
    </location>
</feature>
<dbReference type="Pfam" id="PF00394">
    <property type="entry name" value="Cu-oxidase"/>
    <property type="match status" value="1"/>
</dbReference>
<evidence type="ECO:0000256" key="6">
    <source>
        <dbReference type="SAM" id="Phobius"/>
    </source>
</evidence>
<dbReference type="InterPro" id="IPR045087">
    <property type="entry name" value="Cu-oxidase_fam"/>
</dbReference>
<dbReference type="RefSeq" id="XP_012940646.2">
    <property type="nucleotide sequence ID" value="XM_013085192.2"/>
</dbReference>
<keyword evidence="2" id="KW-0479">Metal-binding</keyword>
<evidence type="ECO:0000256" key="1">
    <source>
        <dbReference type="ARBA" id="ARBA00010609"/>
    </source>
</evidence>
<dbReference type="InterPro" id="IPR033138">
    <property type="entry name" value="Cu_oxidase_CS"/>
</dbReference>
<feature type="domain" description="Plastocyanin-like" evidence="7">
    <location>
        <begin position="261"/>
        <end position="429"/>
    </location>
</feature>
<dbReference type="Pfam" id="PF07731">
    <property type="entry name" value="Cu-oxidase_2"/>
    <property type="match status" value="1"/>
</dbReference>
<evidence type="ECO:0000259" key="9">
    <source>
        <dbReference type="Pfam" id="PF07732"/>
    </source>
</evidence>
<feature type="transmembrane region" description="Helical" evidence="6">
    <location>
        <begin position="740"/>
        <end position="764"/>
    </location>
</feature>
<feature type="region of interest" description="Disordered" evidence="5">
    <location>
        <begin position="711"/>
        <end position="731"/>
    </location>
</feature>
<keyword evidence="6" id="KW-0472">Membrane</keyword>
<evidence type="ECO:0000256" key="2">
    <source>
        <dbReference type="ARBA" id="ARBA00022723"/>
    </source>
</evidence>
<dbReference type="Gene3D" id="2.60.40.420">
    <property type="entry name" value="Cupredoxins - blue copper proteins"/>
    <property type="match status" value="3"/>
</dbReference>
<dbReference type="Proteomes" id="UP000694888">
    <property type="component" value="Unplaced"/>
</dbReference>
<dbReference type="SUPFAM" id="SSF49503">
    <property type="entry name" value="Cupredoxins"/>
    <property type="match status" value="3"/>
</dbReference>
<keyword evidence="10" id="KW-1185">Reference proteome</keyword>
<feature type="domain" description="Plastocyanin-like" evidence="9">
    <location>
        <begin position="150"/>
        <end position="255"/>
    </location>
</feature>
<feature type="compositionally biased region" description="Acidic residues" evidence="5">
    <location>
        <begin position="711"/>
        <end position="720"/>
    </location>
</feature>
<sequence length="791" mass="88896">MRQWSVCNARLKDTEPSSTQHEDHRTPRKTSNFPGSIQYHSFQIVYHQLITDNKRGHNTQEQASVIMKTSFVLLFCWTVAMTARPVTSACQMTDDVCEFWLEIEHKMTMMSNKVAVFPENGQLYSYDVRNTSEATPMSEDGVVIADGWETQRLVVVANGSMPGPPIEVWENQTVIVHVHNRMTSSSVTVHWHGLHQHGTPWMDGVAFITQCPISPQQKFTYKFKASPRGTFWYHSHIGAQLSMGLIGALIIRPKEPLKMEEHILMLQDWNHDIDADLMHMRMVYGNYENRTKLKSTGSLEGAHFSMFPFDAGLINGRGRFYFEDGSNTGAPLTRFSVKKGNSYRFRIIGSGSLYPFRVSIDNHPLTIVASDGFELEPMVVESIILNPGERYDVILHAIEDAKPYWIRAETLEIDVPNHKAEAILEYEGSPSLEEPTTSRKVCSQADSCIVANCPFSYFPEDHFTTCKSVSDFRAKVDNFPPGTDESEPEDIEEIFLNFAFPGTTWTPGSVNGRAFEHLPVSGLTQPQDITTWCDPALCGEQQVCSCPNALNLQHNKVYQLVLLNMGVGKGWAHPVHMHGHTFHLLKTGYPKYNETTGKLIDDNHDIDCRGNVTADKSFCNSAAWANSSWGGNNIPGLELEFPPRKDTVQVPTGGYVVIRIRADNPGLWFMHCHIELHAIDGMAIMLNESFPQVSPPPKGFPKCGNFAPDMEDDIDDEPVSEPEIKEKPLPDSEDNYDKNLFWTVVGILIAVILIQFFILAFCLCRNRNNAHSGKDANVYSNGAFNAKDVPS</sequence>
<protein>
    <submittedName>
        <fullName evidence="11">Laccase-4</fullName>
    </submittedName>
</protein>
<dbReference type="InterPro" id="IPR002355">
    <property type="entry name" value="Cu_oxidase_Cu_BS"/>
</dbReference>
<evidence type="ECO:0000256" key="5">
    <source>
        <dbReference type="SAM" id="MobiDB-lite"/>
    </source>
</evidence>
<dbReference type="PANTHER" id="PTHR11709">
    <property type="entry name" value="MULTI-COPPER OXIDASE"/>
    <property type="match status" value="1"/>
</dbReference>
<feature type="compositionally biased region" description="Basic and acidic residues" evidence="5">
    <location>
        <begin position="12"/>
        <end position="25"/>
    </location>
</feature>
<feature type="domain" description="Plastocyanin-like" evidence="8">
    <location>
        <begin position="533"/>
        <end position="688"/>
    </location>
</feature>
<dbReference type="GeneID" id="101854103"/>
<keyword evidence="6" id="KW-1133">Transmembrane helix</keyword>
<organism evidence="10 11">
    <name type="scientific">Aplysia californica</name>
    <name type="common">California sea hare</name>
    <dbReference type="NCBI Taxonomy" id="6500"/>
    <lineage>
        <taxon>Eukaryota</taxon>
        <taxon>Metazoa</taxon>
        <taxon>Spiralia</taxon>
        <taxon>Lophotrochozoa</taxon>
        <taxon>Mollusca</taxon>
        <taxon>Gastropoda</taxon>
        <taxon>Heterobranchia</taxon>
        <taxon>Euthyneura</taxon>
        <taxon>Tectipleura</taxon>
        <taxon>Aplysiida</taxon>
        <taxon>Aplysioidea</taxon>
        <taxon>Aplysiidae</taxon>
        <taxon>Aplysia</taxon>
    </lineage>
</organism>
<dbReference type="PANTHER" id="PTHR11709:SF394">
    <property type="entry name" value="FI03373P-RELATED"/>
    <property type="match status" value="1"/>
</dbReference>
<gene>
    <name evidence="11" type="primary">LOC101854103</name>
</gene>
<evidence type="ECO:0000259" key="8">
    <source>
        <dbReference type="Pfam" id="PF07731"/>
    </source>
</evidence>
<evidence type="ECO:0000313" key="10">
    <source>
        <dbReference type="Proteomes" id="UP000694888"/>
    </source>
</evidence>
<evidence type="ECO:0000313" key="11">
    <source>
        <dbReference type="RefSeq" id="XP_012940646.2"/>
    </source>
</evidence>
<dbReference type="PROSITE" id="PS00080">
    <property type="entry name" value="MULTICOPPER_OXIDASE2"/>
    <property type="match status" value="1"/>
</dbReference>